<comment type="caution">
    <text evidence="5">The sequence shown here is derived from an EMBL/GenBank/DDBJ whole genome shotgun (WGS) entry which is preliminary data.</text>
</comment>
<feature type="domain" description="C2H2-type" evidence="4">
    <location>
        <begin position="11"/>
        <end position="37"/>
    </location>
</feature>
<evidence type="ECO:0000256" key="2">
    <source>
        <dbReference type="SAM" id="Coils"/>
    </source>
</evidence>
<dbReference type="SMART" id="SM00355">
    <property type="entry name" value="ZnF_C2H2"/>
    <property type="match status" value="1"/>
</dbReference>
<name>A0AAD2JVV1_9AGAR</name>
<dbReference type="Proteomes" id="UP001295794">
    <property type="component" value="Unassembled WGS sequence"/>
</dbReference>
<dbReference type="Gene3D" id="3.30.160.60">
    <property type="entry name" value="Classic Zinc Finger"/>
    <property type="match status" value="1"/>
</dbReference>
<dbReference type="EMBL" id="CAVNYO010000071">
    <property type="protein sequence ID" value="CAK5264834.1"/>
    <property type="molecule type" value="Genomic_DNA"/>
</dbReference>
<dbReference type="AlphaFoldDB" id="A0AAD2JVV1"/>
<sequence>MPNRPFHARNLPCPVPGCDKLFKNQSGLTQHRNRKHAQFHIERAQARSHLRSSSQSSGASAASGGVDFVPQDDPGAPPLIHPPAPNRRDRIVIHPFLDGTPCDAQGNYLPPGSLPPPREYGSKTDYSPYANHLDFHLADLLYRRVQMSGGEIDELMQNWAARNPAQSPPFNDHDDLYGTIDATELDTIPWQSFEVRYNGTITEGSTTPWKQKAHTVYFRNPRAVLQSQLGNPDFAKEMDFAAKLVYAKDGSREYQDFMSGNWAWRQSDMIANDQRTHGATFVPIILGSDKTTVSVATGQNDFYPLYLSNGLVYNSVRRAHRNAVTLIGFLAIPKTDRENEDSSEFRTFRRNLFHGSLCQILESLREGMSTPEVVRFADGHYRRVVYGLGPYIADYPEQVLLAGVVQGWCARCTASNKDLDGDEDNAGRRSQKLTEAILDAFTPKEMWSSYGVIHDVKPFTWSFPRADIHELLSPDLLHQLIKGTFKDHLVTWVEEYLEAVHGSAKAKKIMADIDRRIAAVPAFPGLRRFPEGRGFKQWTGDDSKALMKVYMPAIEGHVPSKMICAFSAFLDFCYLVRRNIIDQATLVQIRDSLTRYHQERRVFEDIGVVPNKFCLPRQHSLSHYAHLIQEFGAPNGLCSSITESKHIKAVKEPWRRSSRFQALEQMLTINERLDKLAAARVDFKARGMSVAAIPDPAVVEATDEDENDDLAGIDDREIEGEVKLAIMPVRHLPRNPYNLAPRVNVPTLPALLRRFLYAQNNPDFDGILADVPLDLCPDAPKKVRVFPSATATFYAPSDQSGLSGHLRERIRASPSWRRGAARHDCVFVEGNDALGFRGLMAARVQLFISFKYRRIDYACAVVNWFSTIGDQPCPDMGMWMVEPDLDARRRRVLDVIHIDSILRGAHLVPIFGKKFIPRTLLDLYTRDVMFYDDDNDDTYSPPRGTSKSPYFESQHKHIAFHEERARKKAAKAKVSPSPTPRPSRTLHGAKGGLGIRGMFTEGGALHSQTDSQTHIDVLCATYASNPSPSPASSLLQCAGMRDQAETVLDHPACQERKSSVLPVFPEITEPKLTLQGEEDGLGTQPELRQDTDLGREPETQFDECFDSVTDTNHRLQFRVNDLIERLAMVGDLRDHAEQERDKAMGECNRLKRKWEELEQQKEELMERLEKQRHKWEAERDAVAQERDGFKHQLYEAWHECSMQKRRANIMAESLNDAAQNASDLAKMLSDAANSK</sequence>
<keyword evidence="1" id="KW-0863">Zinc-finger</keyword>
<keyword evidence="2" id="KW-0175">Coiled coil</keyword>
<organism evidence="5 6">
    <name type="scientific">Mycena citricolor</name>
    <dbReference type="NCBI Taxonomy" id="2018698"/>
    <lineage>
        <taxon>Eukaryota</taxon>
        <taxon>Fungi</taxon>
        <taxon>Dikarya</taxon>
        <taxon>Basidiomycota</taxon>
        <taxon>Agaricomycotina</taxon>
        <taxon>Agaricomycetes</taxon>
        <taxon>Agaricomycetidae</taxon>
        <taxon>Agaricales</taxon>
        <taxon>Marasmiineae</taxon>
        <taxon>Mycenaceae</taxon>
        <taxon>Mycena</taxon>
    </lineage>
</organism>
<dbReference type="InterPro" id="IPR013087">
    <property type="entry name" value="Znf_C2H2_type"/>
</dbReference>
<dbReference type="GO" id="GO:0008270">
    <property type="term" value="F:zinc ion binding"/>
    <property type="evidence" value="ECO:0007669"/>
    <property type="project" value="UniProtKB-KW"/>
</dbReference>
<feature type="compositionally biased region" description="Low complexity" evidence="3">
    <location>
        <begin position="51"/>
        <end position="65"/>
    </location>
</feature>
<accession>A0AAD2JVV1</accession>
<proteinExistence type="predicted"/>
<feature type="compositionally biased region" description="Pro residues" evidence="3">
    <location>
        <begin position="75"/>
        <end position="85"/>
    </location>
</feature>
<keyword evidence="6" id="KW-1185">Reference proteome</keyword>
<feature type="region of interest" description="Disordered" evidence="3">
    <location>
        <begin position="45"/>
        <end position="86"/>
    </location>
</feature>
<reference evidence="5" key="1">
    <citation type="submission" date="2023-11" db="EMBL/GenBank/DDBJ databases">
        <authorList>
            <person name="De Vega J J."/>
            <person name="De Vega J J."/>
        </authorList>
    </citation>
    <scope>NUCLEOTIDE SEQUENCE</scope>
</reference>
<dbReference type="InterPro" id="IPR041078">
    <property type="entry name" value="Plavaka"/>
</dbReference>
<evidence type="ECO:0000313" key="6">
    <source>
        <dbReference type="Proteomes" id="UP001295794"/>
    </source>
</evidence>
<evidence type="ECO:0000259" key="4">
    <source>
        <dbReference type="PROSITE" id="PS50157"/>
    </source>
</evidence>
<keyword evidence="1" id="KW-0479">Metal-binding</keyword>
<evidence type="ECO:0000256" key="3">
    <source>
        <dbReference type="SAM" id="MobiDB-lite"/>
    </source>
</evidence>
<gene>
    <name evidence="5" type="ORF">MYCIT1_LOCUS5338</name>
</gene>
<evidence type="ECO:0000256" key="1">
    <source>
        <dbReference type="PROSITE-ProRule" id="PRU00042"/>
    </source>
</evidence>
<dbReference type="PROSITE" id="PS00028">
    <property type="entry name" value="ZINC_FINGER_C2H2_1"/>
    <property type="match status" value="1"/>
</dbReference>
<protein>
    <recommendedName>
        <fullName evidence="4">C2H2-type domain-containing protein</fullName>
    </recommendedName>
</protein>
<evidence type="ECO:0000313" key="5">
    <source>
        <dbReference type="EMBL" id="CAK5264834.1"/>
    </source>
</evidence>
<keyword evidence="1" id="KW-0862">Zinc</keyword>
<dbReference type="Pfam" id="PF18759">
    <property type="entry name" value="Plavaka"/>
    <property type="match status" value="1"/>
</dbReference>
<feature type="coiled-coil region" evidence="2">
    <location>
        <begin position="1133"/>
        <end position="1185"/>
    </location>
</feature>
<feature type="region of interest" description="Disordered" evidence="3">
    <location>
        <begin position="104"/>
        <end position="125"/>
    </location>
</feature>
<dbReference type="PROSITE" id="PS50157">
    <property type="entry name" value="ZINC_FINGER_C2H2_2"/>
    <property type="match status" value="1"/>
</dbReference>